<dbReference type="InterPro" id="IPR027417">
    <property type="entry name" value="P-loop_NTPase"/>
</dbReference>
<organism evidence="5 6">
    <name type="scientific">Actinocorallia longicatena</name>
    <dbReference type="NCBI Taxonomy" id="111803"/>
    <lineage>
        <taxon>Bacteria</taxon>
        <taxon>Bacillati</taxon>
        <taxon>Actinomycetota</taxon>
        <taxon>Actinomycetes</taxon>
        <taxon>Streptosporangiales</taxon>
        <taxon>Thermomonosporaceae</taxon>
        <taxon>Actinocorallia</taxon>
    </lineage>
</organism>
<comment type="caution">
    <text evidence="5">The sequence shown here is derived from an EMBL/GenBank/DDBJ whole genome shotgun (WGS) entry which is preliminary data.</text>
</comment>
<reference evidence="6" key="1">
    <citation type="journal article" date="2019" name="Int. J. Syst. Evol. Microbiol.">
        <title>The Global Catalogue of Microorganisms (GCM) 10K type strain sequencing project: providing services to taxonomists for standard genome sequencing and annotation.</title>
        <authorList>
            <consortium name="The Broad Institute Genomics Platform"/>
            <consortium name="The Broad Institute Genome Sequencing Center for Infectious Disease"/>
            <person name="Wu L."/>
            <person name="Ma J."/>
        </authorList>
    </citation>
    <scope>NUCLEOTIDE SEQUENCE [LARGE SCALE GENOMIC DNA]</scope>
    <source>
        <strain evidence="6">JCM 9377</strain>
    </source>
</reference>
<name>A0ABP6QFJ8_9ACTN</name>
<dbReference type="Gene3D" id="3.40.50.300">
    <property type="entry name" value="P-loop containing nucleotide triphosphate hydrolases"/>
    <property type="match status" value="1"/>
</dbReference>
<protein>
    <submittedName>
        <fullName evidence="5">AAA family ATPase</fullName>
    </submittedName>
</protein>
<dbReference type="Gene3D" id="1.10.8.60">
    <property type="match status" value="1"/>
</dbReference>
<dbReference type="Proteomes" id="UP001501237">
    <property type="component" value="Unassembled WGS sequence"/>
</dbReference>
<comment type="similarity">
    <text evidence="1">Belongs to the AAA ATPase family.</text>
</comment>
<dbReference type="SUPFAM" id="SSF52540">
    <property type="entry name" value="P-loop containing nucleoside triphosphate hydrolases"/>
    <property type="match status" value="1"/>
</dbReference>
<feature type="domain" description="AAA+ ATPase" evidence="4">
    <location>
        <begin position="246"/>
        <end position="374"/>
    </location>
</feature>
<accession>A0ABP6QFJ8</accession>
<dbReference type="InterPro" id="IPR050221">
    <property type="entry name" value="26S_Proteasome_ATPase"/>
</dbReference>
<dbReference type="RefSeq" id="WP_344833291.1">
    <property type="nucleotide sequence ID" value="NZ_BAAAUV010000015.1"/>
</dbReference>
<keyword evidence="2" id="KW-0547">Nucleotide-binding</keyword>
<dbReference type="InterPro" id="IPR003959">
    <property type="entry name" value="ATPase_AAA_core"/>
</dbReference>
<keyword evidence="3" id="KW-0067">ATP-binding</keyword>
<dbReference type="Pfam" id="PF00004">
    <property type="entry name" value="AAA"/>
    <property type="match status" value="1"/>
</dbReference>
<dbReference type="CDD" id="cd19481">
    <property type="entry name" value="RecA-like_protease"/>
    <property type="match status" value="1"/>
</dbReference>
<evidence type="ECO:0000256" key="3">
    <source>
        <dbReference type="ARBA" id="ARBA00022840"/>
    </source>
</evidence>
<evidence type="ECO:0000256" key="2">
    <source>
        <dbReference type="ARBA" id="ARBA00022741"/>
    </source>
</evidence>
<dbReference type="EMBL" id="BAAAUV010000015">
    <property type="protein sequence ID" value="GAA3225314.1"/>
    <property type="molecule type" value="Genomic_DNA"/>
</dbReference>
<gene>
    <name evidence="5" type="ORF">GCM10010468_52880</name>
</gene>
<evidence type="ECO:0000259" key="4">
    <source>
        <dbReference type="SMART" id="SM00382"/>
    </source>
</evidence>
<sequence length="470" mass="50116">MAEIGTDDARQLAGALRQVLEAAHRALGGEGRPSALVEKVTGHLGVPPAEMLAVSQSFPPWEHVNLQRGVDAYLTEPGWFGMSGHGLDHEDFLNILTNAARHGMFELGRARFGTAPTGPATSTEVVELGLVHAVSPGGEAVVIGLRTAGEFSPSCRIDVLAASGRAATETRDEIVRLMRVHDVFRGQVLSFGVSEHHGNELVTFLPRPPVRAADVILPDGVLDLIERHVVEVAEWSAELLAAGQHLKRGLLLHGPPGTGKTHTVRYLISSLAHCTVILLTGPAMRFIDEAAALARRLQPSLVVLEDVDLVATDRDLDGEDGRPLLFSLLDAMDGVGGDADVSFVLTTNRASVLEKALAERPGRVDLAVEIPRPDAAGRARLLALYGRGVDVQADPGPVVEATEGVTASYVKELVRRAVLAALRESGTTVLHDRHFAAAGAEMDHGGRQLTRVLLGADPGDSFDEDWDDED</sequence>
<dbReference type="InterPro" id="IPR003593">
    <property type="entry name" value="AAA+_ATPase"/>
</dbReference>
<evidence type="ECO:0000313" key="6">
    <source>
        <dbReference type="Proteomes" id="UP001501237"/>
    </source>
</evidence>
<proteinExistence type="inferred from homology"/>
<evidence type="ECO:0000313" key="5">
    <source>
        <dbReference type="EMBL" id="GAA3225314.1"/>
    </source>
</evidence>
<keyword evidence="6" id="KW-1185">Reference proteome</keyword>
<evidence type="ECO:0000256" key="1">
    <source>
        <dbReference type="ARBA" id="ARBA00006914"/>
    </source>
</evidence>
<dbReference type="PANTHER" id="PTHR23073">
    <property type="entry name" value="26S PROTEASOME REGULATORY SUBUNIT"/>
    <property type="match status" value="1"/>
</dbReference>
<dbReference type="SMART" id="SM00382">
    <property type="entry name" value="AAA"/>
    <property type="match status" value="1"/>
</dbReference>